<dbReference type="eggNOG" id="COG0381">
    <property type="taxonomic scope" value="Bacteria"/>
</dbReference>
<dbReference type="Proteomes" id="UP000002014">
    <property type="component" value="Chromosome"/>
</dbReference>
<accession>A8G632</accession>
<evidence type="ECO:0000313" key="3">
    <source>
        <dbReference type="Proteomes" id="UP000002014"/>
    </source>
</evidence>
<dbReference type="Gene3D" id="3.40.50.2000">
    <property type="entry name" value="Glycogen Phosphorylase B"/>
    <property type="match status" value="2"/>
</dbReference>
<dbReference type="PANTHER" id="PTHR43174">
    <property type="entry name" value="UDP-N-ACETYLGLUCOSAMINE 2-EPIMERASE"/>
    <property type="match status" value="1"/>
</dbReference>
<dbReference type="AlphaFoldDB" id="A8G632"/>
<dbReference type="GO" id="GO:0004553">
    <property type="term" value="F:hydrolase activity, hydrolyzing O-glycosyl compounds"/>
    <property type="evidence" value="ECO:0007669"/>
    <property type="project" value="InterPro"/>
</dbReference>
<dbReference type="EMBL" id="CP000825">
    <property type="protein sequence ID" value="ABV51063.1"/>
    <property type="molecule type" value="Genomic_DNA"/>
</dbReference>
<dbReference type="OrthoDB" id="9803238at2"/>
<evidence type="ECO:0000259" key="1">
    <source>
        <dbReference type="Pfam" id="PF02350"/>
    </source>
</evidence>
<dbReference type="KEGG" id="pmh:P9215_14501"/>
<dbReference type="NCBIfam" id="TIGR03568">
    <property type="entry name" value="NeuC_NnaA"/>
    <property type="match status" value="1"/>
</dbReference>
<dbReference type="InterPro" id="IPR003331">
    <property type="entry name" value="UDP_GlcNAc_Epimerase_2_dom"/>
</dbReference>
<dbReference type="HOGENOM" id="CLU_061127_0_0_3"/>
<proteinExistence type="predicted"/>
<dbReference type="STRING" id="93060.P9215_14501"/>
<sequence>MKKFTIFTGTRAEYGLLKYLIKALTIEKDFETNLIVAASHLSPKFGETINEIKVDGIEPSFYIPLRIDSEENGMCLQTADIMIEVSKVLKELNPDYLILLGDRFETFGTAAAGHLLGIKIIHIHGGESTLGAIDDKLRHAISQLSTLHFTSAKVHKERVEKMGFPQDKVFNVGPMAIDGILNTIELNKKEFSRKTNFIFGQNNFLVTFHPETLSSDLGMEGLDNLLKVLKEIDCNILFTSPNADKGFELILKKIKAFVIETKPKSIFIPSLGQELYLNALRLLDCVIGNSSSGIVEAPLIGANIINIGNRQEGRFRFGKVINVNKNYYSIKNAINNSVSKSRTIDNKNNFSEYKKLRSPSKAILDVLRNYD</sequence>
<dbReference type="PANTHER" id="PTHR43174:SF3">
    <property type="entry name" value="UDP-N-ACETYLGLUCOSAMINE 2-EPIMERASE"/>
    <property type="match status" value="1"/>
</dbReference>
<organism evidence="2 3">
    <name type="scientific">Prochlorococcus marinus (strain MIT 9215)</name>
    <dbReference type="NCBI Taxonomy" id="93060"/>
    <lineage>
        <taxon>Bacteria</taxon>
        <taxon>Bacillati</taxon>
        <taxon>Cyanobacteriota</taxon>
        <taxon>Cyanophyceae</taxon>
        <taxon>Synechococcales</taxon>
        <taxon>Prochlorococcaceae</taxon>
        <taxon>Prochlorococcus</taxon>
    </lineage>
</organism>
<dbReference type="SUPFAM" id="SSF53756">
    <property type="entry name" value="UDP-Glycosyltransferase/glycogen phosphorylase"/>
    <property type="match status" value="1"/>
</dbReference>
<reference evidence="2 3" key="1">
    <citation type="journal article" date="2007" name="PLoS Genet.">
        <title>Patterns and implications of gene gain and loss in the evolution of Prochlorococcus.</title>
        <authorList>
            <person name="Kettler G.C."/>
            <person name="Martiny A.C."/>
            <person name="Huang K."/>
            <person name="Zucker J."/>
            <person name="Coleman M.L."/>
            <person name="Rodrigue S."/>
            <person name="Chen F."/>
            <person name="Lapidus A."/>
            <person name="Ferriera S."/>
            <person name="Johnson J."/>
            <person name="Steglich C."/>
            <person name="Church G.M."/>
            <person name="Richardson P."/>
            <person name="Chisholm S.W."/>
        </authorList>
    </citation>
    <scope>NUCLEOTIDE SEQUENCE [LARGE SCALE GENOMIC DNA]</scope>
    <source>
        <strain evidence="2 3">MIT 9215</strain>
    </source>
</reference>
<dbReference type="GO" id="GO:0006047">
    <property type="term" value="P:UDP-N-acetylglucosamine metabolic process"/>
    <property type="evidence" value="ECO:0007669"/>
    <property type="project" value="InterPro"/>
</dbReference>
<dbReference type="InterPro" id="IPR020004">
    <property type="entry name" value="UDP-GlcNAc_Epase"/>
</dbReference>
<feature type="domain" description="UDP-N-acetylglucosamine 2-epimerase" evidence="1">
    <location>
        <begin position="23"/>
        <end position="356"/>
    </location>
</feature>
<name>A8G632_PROM2</name>
<protein>
    <submittedName>
        <fullName evidence="2">UDP-N-acetylglucosamine 2-epimerase</fullName>
    </submittedName>
</protein>
<gene>
    <name evidence="2" type="ordered locus">P9215_14501</name>
</gene>
<dbReference type="RefSeq" id="WP_012008111.1">
    <property type="nucleotide sequence ID" value="NC_009840.1"/>
</dbReference>
<dbReference type="Pfam" id="PF02350">
    <property type="entry name" value="Epimerase_2"/>
    <property type="match status" value="1"/>
</dbReference>
<dbReference type="InterPro" id="IPR029767">
    <property type="entry name" value="WecB-like"/>
</dbReference>
<evidence type="ECO:0000313" key="2">
    <source>
        <dbReference type="EMBL" id="ABV51063.1"/>
    </source>
</evidence>